<dbReference type="EMBL" id="DTIN01000043">
    <property type="protein sequence ID" value="HFX14323.1"/>
    <property type="molecule type" value="Genomic_DNA"/>
</dbReference>
<evidence type="ECO:0000259" key="2">
    <source>
        <dbReference type="PROSITE" id="PS50853"/>
    </source>
</evidence>
<protein>
    <submittedName>
        <fullName evidence="3">Fibronectin type III domain-containing protein</fullName>
    </submittedName>
</protein>
<accession>A0A7C3RLV4</accession>
<name>A0A7C3RLV4_DICTH</name>
<evidence type="ECO:0000313" key="3">
    <source>
        <dbReference type="EMBL" id="HFX14323.1"/>
    </source>
</evidence>
<dbReference type="Gene3D" id="2.60.40.10">
    <property type="entry name" value="Immunoglobulins"/>
    <property type="match status" value="2"/>
</dbReference>
<dbReference type="AlphaFoldDB" id="A0A7C3RLV4"/>
<dbReference type="InterPro" id="IPR003961">
    <property type="entry name" value="FN3_dom"/>
</dbReference>
<reference evidence="3" key="1">
    <citation type="journal article" date="2020" name="mSystems">
        <title>Genome- and Community-Level Interaction Insights into Carbon Utilization and Element Cycling Functions of Hydrothermarchaeota in Hydrothermal Sediment.</title>
        <authorList>
            <person name="Zhou Z."/>
            <person name="Liu Y."/>
            <person name="Xu W."/>
            <person name="Pan J."/>
            <person name="Luo Z.H."/>
            <person name="Li M."/>
        </authorList>
    </citation>
    <scope>NUCLEOTIDE SEQUENCE [LARGE SCALE GENOMIC DNA]</scope>
    <source>
        <strain evidence="3">SpSt-81</strain>
    </source>
</reference>
<dbReference type="SMART" id="SM00060">
    <property type="entry name" value="FN3"/>
    <property type="match status" value="2"/>
</dbReference>
<feature type="domain" description="Fibronectin type-III" evidence="2">
    <location>
        <begin position="132"/>
        <end position="226"/>
    </location>
</feature>
<feature type="region of interest" description="Disordered" evidence="1">
    <location>
        <begin position="120"/>
        <end position="142"/>
    </location>
</feature>
<dbReference type="PROSITE" id="PS50853">
    <property type="entry name" value="FN3"/>
    <property type="match status" value="1"/>
</dbReference>
<gene>
    <name evidence="3" type="ORF">ENW00_09335</name>
</gene>
<organism evidence="3">
    <name type="scientific">Dictyoglomus thermophilum</name>
    <dbReference type="NCBI Taxonomy" id="14"/>
    <lineage>
        <taxon>Bacteria</taxon>
        <taxon>Pseudomonadati</taxon>
        <taxon>Dictyoglomota</taxon>
        <taxon>Dictyoglomia</taxon>
        <taxon>Dictyoglomales</taxon>
        <taxon>Dictyoglomaceae</taxon>
        <taxon>Dictyoglomus</taxon>
    </lineage>
</organism>
<comment type="caution">
    <text evidence="3">The sequence shown here is derived from an EMBL/GenBank/DDBJ whole genome shotgun (WGS) entry which is preliminary data.</text>
</comment>
<proteinExistence type="predicted"/>
<dbReference type="PROSITE" id="PS51257">
    <property type="entry name" value="PROKAR_LIPOPROTEIN"/>
    <property type="match status" value="1"/>
</dbReference>
<evidence type="ECO:0000256" key="1">
    <source>
        <dbReference type="SAM" id="MobiDB-lite"/>
    </source>
</evidence>
<dbReference type="InterPro" id="IPR036116">
    <property type="entry name" value="FN3_sf"/>
</dbReference>
<dbReference type="SUPFAM" id="SSF49265">
    <property type="entry name" value="Fibronectin type III"/>
    <property type="match status" value="1"/>
</dbReference>
<dbReference type="CDD" id="cd00063">
    <property type="entry name" value="FN3"/>
    <property type="match status" value="1"/>
</dbReference>
<dbReference type="InterPro" id="IPR013783">
    <property type="entry name" value="Ig-like_fold"/>
</dbReference>
<sequence>MIIRKLFILILLVLLIGGCTPKPTNNPPNTPYNPNPPDGATSVVLDPVLSWQCSDPDGDPLVFDIYFGTNANSLYCIKENHNSTSYKIMDLAFNTTYYWKVVAKDGKGGVKEGPVWSFTTQAEGQTNNPPSVPANPNPQDNENNVPTEVILSWECSDPDNDPLVFDVYFGVNQNNLGMLVNNHPTSSYQVKNLNYNTTYYWKVIAKDSKGAQTDGPTWKFTTTQSGDVAKAKLLVADLRNTILTIHDYKGIGVPGIVDTPFNRLSEEIHEKIVPDLSETIDRIGFILSCVSQASPPGTYTFEYTEIGYVLHITADVNQWENSSSIQIAFQGYKGNSLIDDGNLTVNFDANNFPTNGELNVTMGTNDGNMSINGNYTATKLANSNFPATITITGMITSPYLNIDLRDNNRKLYAEFGEWYDQNQEIWLSYLKRIYVSGQITTTTAQAEGSLDITFVHVTYQNGNTQNPPKNISFTGTFREMMNGQPTGAYFTGTITGEYLNPESYNPYEEYGPNNFPKWNANFTGHIEAPQRPKIDANLGIRHDTYQVYVINAGYERTNPDGSKVWLKTPQSPVSSYNESTSILTVTLNNQDGLIVSFTVDGNQSGDDVFTGTIKNNAGIKLADLYLLNGVPMVKYIDGYIESIF</sequence>